<proteinExistence type="inferred from homology"/>
<dbReference type="AlphaFoldDB" id="A0A8J3W8U9"/>
<dbReference type="PANTHER" id="PTHR35861:SF1">
    <property type="entry name" value="PHAGE TAIL SHEATH PROTEIN"/>
    <property type="match status" value="1"/>
</dbReference>
<name>A0A8J3W8U9_9ACTN</name>
<dbReference type="InterPro" id="IPR020287">
    <property type="entry name" value="Tail_sheath_C"/>
</dbReference>
<feature type="compositionally biased region" description="Polar residues" evidence="2">
    <location>
        <begin position="279"/>
        <end position="288"/>
    </location>
</feature>
<dbReference type="Proteomes" id="UP000616724">
    <property type="component" value="Unassembled WGS sequence"/>
</dbReference>
<accession>A0A8J3W8U9</accession>
<dbReference type="Pfam" id="PF17482">
    <property type="entry name" value="Phage_sheath_1C"/>
    <property type="match status" value="1"/>
</dbReference>
<keyword evidence="5" id="KW-1185">Reference proteome</keyword>
<dbReference type="RefSeq" id="WP_203893695.1">
    <property type="nucleotide sequence ID" value="NZ_BOOH01000047.1"/>
</dbReference>
<protein>
    <submittedName>
        <fullName evidence="4">Tail protein</fullName>
    </submittedName>
</protein>
<evidence type="ECO:0000256" key="2">
    <source>
        <dbReference type="SAM" id="MobiDB-lite"/>
    </source>
</evidence>
<dbReference type="InterPro" id="IPR052042">
    <property type="entry name" value="Tail_sheath_structural"/>
</dbReference>
<evidence type="ECO:0000313" key="5">
    <source>
        <dbReference type="Proteomes" id="UP000616724"/>
    </source>
</evidence>
<comment type="similarity">
    <text evidence="1">Belongs to the myoviridae tail sheath protein family.</text>
</comment>
<dbReference type="EMBL" id="BOOH01000047">
    <property type="protein sequence ID" value="GIH79216.1"/>
    <property type="molecule type" value="Genomic_DNA"/>
</dbReference>
<gene>
    <name evidence="4" type="ORF">Plo01_56450</name>
</gene>
<evidence type="ECO:0000256" key="1">
    <source>
        <dbReference type="ARBA" id="ARBA00008005"/>
    </source>
</evidence>
<evidence type="ECO:0000259" key="3">
    <source>
        <dbReference type="Pfam" id="PF17482"/>
    </source>
</evidence>
<evidence type="ECO:0000313" key="4">
    <source>
        <dbReference type="EMBL" id="GIH79216.1"/>
    </source>
</evidence>
<organism evidence="4 5">
    <name type="scientific">Planobispora longispora</name>
    <dbReference type="NCBI Taxonomy" id="28887"/>
    <lineage>
        <taxon>Bacteria</taxon>
        <taxon>Bacillati</taxon>
        <taxon>Actinomycetota</taxon>
        <taxon>Actinomycetes</taxon>
        <taxon>Streptosporangiales</taxon>
        <taxon>Streptosporangiaceae</taxon>
        <taxon>Planobispora</taxon>
    </lineage>
</organism>
<dbReference type="Gene3D" id="3.40.50.11780">
    <property type="match status" value="2"/>
</dbReference>
<sequence length="573" mass="60796">MAFDIGLNVVEVDGSASPAISGAATSVAAFNVATQRGPVNRPVRVTSFAQFAEVFGGADSETLGAFLLRGFFDNGGRRAWVNRVSGANPAVAACQFAAGQRQTLKLEAGYRGQRDPGAWANRIAVRLAPSFSTKLKGQALNDANGEFAGLAGLSKGDTVVLTDGAKSATVTIDSLDPATGKAVWKPPVADIAQYDKAKTRIDSTDFDLTLTGRDGQPLESFERLTLDRSSPRYAVPVLNDVARGSRFVTVTDSRATGEAGPEPPGSAADPTLQGGVSRAAQTTDYQGDSAQHTGFHAFDAFDVQLVGCDSSDVTVIRKGLDYCKARGDCVFVGAVPQGVTVSRAIEFGAGLQEPKAYGALYGPWIRVSDPLSKAPTPLRLVPPTGHVMGVYARVETERGIHKAPAGDGARLLGALDVELPLSDADHSDLVKQGGVNGIRAIRGAGIVVDASRTLSTDTRWLYVNVRLLFNYVKSSLRQGLRWVRQEPNRDTLWDTVKFGTVRPFLMSLWRQGAFGAGEPDDVFTIVCDETNNPPDQVDKGNFTVEVYFYPSKPAETIVIVVGQQPSGGSASEG</sequence>
<dbReference type="PANTHER" id="PTHR35861">
    <property type="match status" value="1"/>
</dbReference>
<comment type="caution">
    <text evidence="4">The sequence shown here is derived from an EMBL/GenBank/DDBJ whole genome shotgun (WGS) entry which is preliminary data.</text>
</comment>
<feature type="domain" description="Tail sheath protein C-terminal" evidence="3">
    <location>
        <begin position="456"/>
        <end position="559"/>
    </location>
</feature>
<reference evidence="4 5" key="1">
    <citation type="submission" date="2021-01" db="EMBL/GenBank/DDBJ databases">
        <title>Whole genome shotgun sequence of Planobispora longispora NBRC 13918.</title>
        <authorList>
            <person name="Komaki H."/>
            <person name="Tamura T."/>
        </authorList>
    </citation>
    <scope>NUCLEOTIDE SEQUENCE [LARGE SCALE GENOMIC DNA]</scope>
    <source>
        <strain evidence="4 5">NBRC 13918</strain>
    </source>
</reference>
<feature type="region of interest" description="Disordered" evidence="2">
    <location>
        <begin position="253"/>
        <end position="288"/>
    </location>
</feature>